<reference evidence="9" key="1">
    <citation type="submission" date="2012-12" db="EMBL/GenBank/DDBJ databases">
        <authorList>
            <person name="Hellsten U."/>
            <person name="Grimwood J."/>
            <person name="Chapman J.A."/>
            <person name="Shapiro H."/>
            <person name="Aerts A."/>
            <person name="Otillar R.P."/>
            <person name="Terry A.Y."/>
            <person name="Boore J.L."/>
            <person name="Simakov O."/>
            <person name="Marletaz F."/>
            <person name="Cho S.-J."/>
            <person name="Edsinger-Gonzales E."/>
            <person name="Havlak P."/>
            <person name="Kuo D.-H."/>
            <person name="Larsson T."/>
            <person name="Lv J."/>
            <person name="Arendt D."/>
            <person name="Savage R."/>
            <person name="Osoegawa K."/>
            <person name="de Jong P."/>
            <person name="Lindberg D.R."/>
            <person name="Seaver E.C."/>
            <person name="Weisblat D.A."/>
            <person name="Putnam N.H."/>
            <person name="Grigoriev I.V."/>
            <person name="Rokhsar D.S."/>
        </authorList>
    </citation>
    <scope>NUCLEOTIDE SEQUENCE</scope>
    <source>
        <strain evidence="9">I ESC-2004</strain>
    </source>
</reference>
<protein>
    <submittedName>
        <fullName evidence="7 8">Uncharacterized protein</fullName>
    </submittedName>
</protein>
<evidence type="ECO:0000256" key="5">
    <source>
        <dbReference type="ARBA" id="ARBA00023163"/>
    </source>
</evidence>
<dbReference type="InterPro" id="IPR029309">
    <property type="entry name" value="CaRF"/>
</dbReference>
<proteinExistence type="predicted"/>
<dbReference type="PROSITE" id="PS51139">
    <property type="entry name" value="GTF2I"/>
    <property type="match status" value="1"/>
</dbReference>
<organism evidence="7">
    <name type="scientific">Capitella teleta</name>
    <name type="common">Polychaete worm</name>
    <dbReference type="NCBI Taxonomy" id="283909"/>
    <lineage>
        <taxon>Eukaryota</taxon>
        <taxon>Metazoa</taxon>
        <taxon>Spiralia</taxon>
        <taxon>Lophotrochozoa</taxon>
        <taxon>Annelida</taxon>
        <taxon>Polychaeta</taxon>
        <taxon>Sedentaria</taxon>
        <taxon>Scolecida</taxon>
        <taxon>Capitellidae</taxon>
        <taxon>Capitella</taxon>
    </lineage>
</organism>
<keyword evidence="2" id="KW-0677">Repeat</keyword>
<dbReference type="Pfam" id="PF02946">
    <property type="entry name" value="GTF2I"/>
    <property type="match status" value="1"/>
</dbReference>
<keyword evidence="6" id="KW-0539">Nucleus</keyword>
<evidence type="ECO:0000313" key="8">
    <source>
        <dbReference type="EnsemblMetazoa" id="CapteP209988"/>
    </source>
</evidence>
<dbReference type="GO" id="GO:0003677">
    <property type="term" value="F:DNA binding"/>
    <property type="evidence" value="ECO:0007669"/>
    <property type="project" value="UniProtKB-KW"/>
</dbReference>
<dbReference type="SUPFAM" id="SSF117773">
    <property type="entry name" value="GTF2I-like repeat"/>
    <property type="match status" value="1"/>
</dbReference>
<evidence type="ECO:0000256" key="2">
    <source>
        <dbReference type="ARBA" id="ARBA00022737"/>
    </source>
</evidence>
<sequence length="564" mass="64129">MHGSACLIHTFEFVVSKKCELTNSLFAITFIKLSLTGFTRPLSNMTADHKDMVSPWASLWNSTSDECVGWVPTIEEVTNIVTLFQEHTQRKFITSRRDKGFEIIEGAHPAKKKVHFEDKILSAEGERKPIILTDKIPFMKLGVWSLVCEFGRDKHLLDKARLQGIKTLEDQAQYLPLKNRRKSGTSKKCNCPARIVVKNAFCFSNFKLEFDSARHRRAMVWDVCSCREIVGEHRFYVRFPVDNEHNSHGAQTPAEPLQHNKLSVTRRVRPGGKVKTVEQHNVLCDFYNRGMTSPSVKDLVAQASLATGITQREIGAWIQRQKKRHAPTNQPTEIEKESPPIGVQYLHLQGGELDRINTDDYPYVAPLQTDTELDRERKAEQAINRIHTLSEELQRFGYECFSYISHPSKMPCISGTPKAMGFIEEKHETFVTDLEHTLYSEKSPIVGKSEAQQVPYRAIETGVLKLVLRGLEDDIEVTDPKHYDKNTLRKILGAEDFLEMVAVVTQNVSEELLVDSIDKQETLDSVLNTEEKSLLASDIIQLSAEPSDTQNIIILKIENDQQTV</sequence>
<dbReference type="Gene3D" id="3.90.1460.10">
    <property type="entry name" value="GTF2I-like"/>
    <property type="match status" value="1"/>
</dbReference>
<evidence type="ECO:0000313" key="7">
    <source>
        <dbReference type="EMBL" id="ELU14764.1"/>
    </source>
</evidence>
<dbReference type="GO" id="GO:0003700">
    <property type="term" value="F:DNA-binding transcription factor activity"/>
    <property type="evidence" value="ECO:0007669"/>
    <property type="project" value="InterPro"/>
</dbReference>
<keyword evidence="4" id="KW-0238">DNA-binding</keyword>
<dbReference type="PANTHER" id="PTHR47456">
    <property type="entry name" value="PHD-TYPE DOMAIN-CONTAINING PROTEIN"/>
    <property type="match status" value="1"/>
</dbReference>
<dbReference type="OrthoDB" id="5985686at2759"/>
<dbReference type="InterPro" id="IPR036647">
    <property type="entry name" value="GTF2I-like_rpt_sf"/>
</dbReference>
<dbReference type="EMBL" id="KB294299">
    <property type="protein sequence ID" value="ELU14764.1"/>
    <property type="molecule type" value="Genomic_DNA"/>
</dbReference>
<gene>
    <name evidence="7" type="ORF">CAPTEDRAFT_209988</name>
</gene>
<keyword evidence="5" id="KW-0804">Transcription</keyword>
<dbReference type="OMA" id="NNTASEW"/>
<dbReference type="AlphaFoldDB" id="R7V8A0"/>
<comment type="subcellular location">
    <subcellularLocation>
        <location evidence="1">Nucleus</location>
    </subcellularLocation>
</comment>
<evidence type="ECO:0000256" key="6">
    <source>
        <dbReference type="ARBA" id="ARBA00023242"/>
    </source>
</evidence>
<dbReference type="PANTHER" id="PTHR47456:SF1">
    <property type="entry name" value="PHD-TYPE DOMAIN-CONTAINING PROTEIN"/>
    <property type="match status" value="1"/>
</dbReference>
<dbReference type="Pfam" id="PF15299">
    <property type="entry name" value="ALS2CR8"/>
    <property type="match status" value="1"/>
</dbReference>
<evidence type="ECO:0000256" key="3">
    <source>
        <dbReference type="ARBA" id="ARBA00023015"/>
    </source>
</evidence>
<dbReference type="Proteomes" id="UP000014760">
    <property type="component" value="Unassembled WGS sequence"/>
</dbReference>
<reference evidence="8" key="3">
    <citation type="submission" date="2015-06" db="UniProtKB">
        <authorList>
            <consortium name="EnsemblMetazoa"/>
        </authorList>
    </citation>
    <scope>IDENTIFICATION</scope>
</reference>
<evidence type="ECO:0000256" key="1">
    <source>
        <dbReference type="ARBA" id="ARBA00004123"/>
    </source>
</evidence>
<keyword evidence="9" id="KW-1185">Reference proteome</keyword>
<dbReference type="EMBL" id="AMQN01004740">
    <property type="status" value="NOT_ANNOTATED_CDS"/>
    <property type="molecule type" value="Genomic_DNA"/>
</dbReference>
<dbReference type="HOGENOM" id="CLU_485061_0_0_1"/>
<keyword evidence="3" id="KW-0805">Transcription regulation</keyword>
<dbReference type="InterPro" id="IPR004212">
    <property type="entry name" value="GTF2I"/>
</dbReference>
<evidence type="ECO:0000313" key="9">
    <source>
        <dbReference type="Proteomes" id="UP000014760"/>
    </source>
</evidence>
<dbReference type="EnsemblMetazoa" id="CapteT209988">
    <property type="protein sequence ID" value="CapteP209988"/>
    <property type="gene ID" value="CapteG209988"/>
</dbReference>
<evidence type="ECO:0000256" key="4">
    <source>
        <dbReference type="ARBA" id="ARBA00023125"/>
    </source>
</evidence>
<reference evidence="7 9" key="2">
    <citation type="journal article" date="2013" name="Nature">
        <title>Insights into bilaterian evolution from three spiralian genomes.</title>
        <authorList>
            <person name="Simakov O."/>
            <person name="Marletaz F."/>
            <person name="Cho S.J."/>
            <person name="Edsinger-Gonzales E."/>
            <person name="Havlak P."/>
            <person name="Hellsten U."/>
            <person name="Kuo D.H."/>
            <person name="Larsson T."/>
            <person name="Lv J."/>
            <person name="Arendt D."/>
            <person name="Savage R."/>
            <person name="Osoegawa K."/>
            <person name="de Jong P."/>
            <person name="Grimwood J."/>
            <person name="Chapman J.A."/>
            <person name="Shapiro H."/>
            <person name="Aerts A."/>
            <person name="Otillar R.P."/>
            <person name="Terry A.Y."/>
            <person name="Boore J.L."/>
            <person name="Grigoriev I.V."/>
            <person name="Lindberg D.R."/>
            <person name="Seaver E.C."/>
            <person name="Weisblat D.A."/>
            <person name="Putnam N.H."/>
            <person name="Rokhsar D.S."/>
        </authorList>
    </citation>
    <scope>NUCLEOTIDE SEQUENCE</scope>
    <source>
        <strain evidence="7 9">I ESC-2004</strain>
    </source>
</reference>
<accession>R7V8A0</accession>
<dbReference type="GO" id="GO:0005634">
    <property type="term" value="C:nucleus"/>
    <property type="evidence" value="ECO:0007669"/>
    <property type="project" value="UniProtKB-SubCell"/>
</dbReference>
<name>R7V8A0_CAPTE</name>